<keyword evidence="4" id="KW-1185">Reference proteome</keyword>
<dbReference type="EMBL" id="RCHS01004038">
    <property type="protein sequence ID" value="RMX38257.1"/>
    <property type="molecule type" value="Genomic_DNA"/>
</dbReference>
<evidence type="ECO:0000313" key="3">
    <source>
        <dbReference type="EMBL" id="RMX38257.1"/>
    </source>
</evidence>
<protein>
    <recommendedName>
        <fullName evidence="5">Urease accessory protein UreD</fullName>
    </recommendedName>
</protein>
<dbReference type="GO" id="GO:0016151">
    <property type="term" value="F:nickel cation binding"/>
    <property type="evidence" value="ECO:0007669"/>
    <property type="project" value="InterPro"/>
</dbReference>
<evidence type="ECO:0000256" key="2">
    <source>
        <dbReference type="ARBA" id="ARBA00023186"/>
    </source>
</evidence>
<organism evidence="3 4">
    <name type="scientific">Pocillopora damicornis</name>
    <name type="common">Cauliflower coral</name>
    <name type="synonym">Millepora damicornis</name>
    <dbReference type="NCBI Taxonomy" id="46731"/>
    <lineage>
        <taxon>Eukaryota</taxon>
        <taxon>Metazoa</taxon>
        <taxon>Cnidaria</taxon>
        <taxon>Anthozoa</taxon>
        <taxon>Hexacorallia</taxon>
        <taxon>Scleractinia</taxon>
        <taxon>Astrocoeniina</taxon>
        <taxon>Pocilloporidae</taxon>
        <taxon>Pocillopora</taxon>
    </lineage>
</organism>
<accession>A0A3M6TA45</accession>
<evidence type="ECO:0000256" key="1">
    <source>
        <dbReference type="ARBA" id="ARBA00007177"/>
    </source>
</evidence>
<dbReference type="OrthoDB" id="5550464at2759"/>
<dbReference type="PANTHER" id="PTHR33643:SF1">
    <property type="entry name" value="UREASE ACCESSORY PROTEIN D"/>
    <property type="match status" value="1"/>
</dbReference>
<dbReference type="PANTHER" id="PTHR33643">
    <property type="entry name" value="UREASE ACCESSORY PROTEIN D"/>
    <property type="match status" value="1"/>
</dbReference>
<dbReference type="AlphaFoldDB" id="A0A3M6TA45"/>
<comment type="caution">
    <text evidence="3">The sequence shown here is derived from an EMBL/GenBank/DDBJ whole genome shotgun (WGS) entry which is preliminary data.</text>
</comment>
<comment type="similarity">
    <text evidence="1">Belongs to the UreD family.</text>
</comment>
<dbReference type="InterPro" id="IPR002669">
    <property type="entry name" value="UreD"/>
</dbReference>
<dbReference type="STRING" id="46731.A0A3M6TA45"/>
<dbReference type="Pfam" id="PF01774">
    <property type="entry name" value="UreD"/>
    <property type="match status" value="1"/>
</dbReference>
<dbReference type="Proteomes" id="UP000275408">
    <property type="component" value="Unassembled WGS sequence"/>
</dbReference>
<name>A0A3M6TA45_POCDA</name>
<keyword evidence="2" id="KW-0143">Chaperone</keyword>
<evidence type="ECO:0008006" key="5">
    <source>
        <dbReference type="Google" id="ProtNLM"/>
    </source>
</evidence>
<proteinExistence type="inferred from homology"/>
<sequence>MSTENGKYVADDNGRLDKRKAVKGFAEFCCSPVQNKDTWQESAENYKVRNTKLEYTYPLKLLVPGCASSIPSSQWLYVITFGGGLVEGDNVSLDVKVGEHCTVVVTTQASTKVYHSEEGLVTQQGLRGLVADGGYKSHNRVFVDGKQVYGDSIFLSNENSFLSLKESMCGVMVLGTCVFIGPYFKEIKKKIKERVSVLTKCNDMSVVKKDLMAFASVLDPSLCDGIVVKLITTQSTEEAYNFFRMVIQDVVPRLGGDPLVK</sequence>
<evidence type="ECO:0000313" key="4">
    <source>
        <dbReference type="Proteomes" id="UP000275408"/>
    </source>
</evidence>
<gene>
    <name evidence="3" type="ORF">pdam_00003400</name>
</gene>
<reference evidence="3 4" key="1">
    <citation type="journal article" date="2018" name="Sci. Rep.">
        <title>Comparative analysis of the Pocillopora damicornis genome highlights role of immune system in coral evolution.</title>
        <authorList>
            <person name="Cunning R."/>
            <person name="Bay R.A."/>
            <person name="Gillette P."/>
            <person name="Baker A.C."/>
            <person name="Traylor-Knowles N."/>
        </authorList>
    </citation>
    <scope>NUCLEOTIDE SEQUENCE [LARGE SCALE GENOMIC DNA]</scope>
    <source>
        <strain evidence="3">RSMAS</strain>
        <tissue evidence="3">Whole animal</tissue>
    </source>
</reference>